<evidence type="ECO:0000256" key="7">
    <source>
        <dbReference type="SAM" id="Phobius"/>
    </source>
</evidence>
<reference evidence="11" key="1">
    <citation type="journal article" date="2019" name="Int. J. Syst. Evol. Microbiol.">
        <title>The Global Catalogue of Microorganisms (GCM) 10K type strain sequencing project: providing services to taxonomists for standard genome sequencing and annotation.</title>
        <authorList>
            <consortium name="The Broad Institute Genomics Platform"/>
            <consortium name="The Broad Institute Genome Sequencing Center for Infectious Disease"/>
            <person name="Wu L."/>
            <person name="Ma J."/>
        </authorList>
    </citation>
    <scope>NUCLEOTIDE SEQUENCE [LARGE SCALE GENOMIC DNA]</scope>
    <source>
        <strain evidence="11">JCM 19134</strain>
    </source>
</reference>
<proteinExistence type="predicted"/>
<dbReference type="InterPro" id="IPR003661">
    <property type="entry name" value="HisK_dim/P_dom"/>
</dbReference>
<keyword evidence="10" id="KW-0067">ATP-binding</keyword>
<evidence type="ECO:0000259" key="8">
    <source>
        <dbReference type="PROSITE" id="PS50109"/>
    </source>
</evidence>
<dbReference type="Gene3D" id="3.40.50.2300">
    <property type="match status" value="1"/>
</dbReference>
<accession>A0AAV3U5L0</accession>
<feature type="transmembrane region" description="Helical" evidence="7">
    <location>
        <begin position="275"/>
        <end position="294"/>
    </location>
</feature>
<keyword evidence="11" id="KW-1185">Reference proteome</keyword>
<keyword evidence="7" id="KW-0812">Transmembrane</keyword>
<evidence type="ECO:0000256" key="5">
    <source>
        <dbReference type="ARBA" id="ARBA00022777"/>
    </source>
</evidence>
<dbReference type="InterPro" id="IPR005467">
    <property type="entry name" value="His_kinase_dom"/>
</dbReference>
<feature type="modified residue" description="4-aspartylphosphate" evidence="6">
    <location>
        <position position="786"/>
    </location>
</feature>
<feature type="transmembrane region" description="Helical" evidence="7">
    <location>
        <begin position="178"/>
        <end position="197"/>
    </location>
</feature>
<keyword evidence="4" id="KW-0808">Transferase</keyword>
<feature type="transmembrane region" description="Helical" evidence="7">
    <location>
        <begin position="203"/>
        <end position="224"/>
    </location>
</feature>
<keyword evidence="3 6" id="KW-0597">Phosphoprotein</keyword>
<dbReference type="Gene3D" id="1.10.4160.10">
    <property type="entry name" value="Hydantoin permease"/>
    <property type="match status" value="1"/>
</dbReference>
<evidence type="ECO:0000256" key="2">
    <source>
        <dbReference type="ARBA" id="ARBA00012438"/>
    </source>
</evidence>
<dbReference type="Proteomes" id="UP001409585">
    <property type="component" value="Unassembled WGS sequence"/>
</dbReference>
<dbReference type="EC" id="2.7.13.3" evidence="2"/>
<feature type="transmembrane region" description="Helical" evidence="7">
    <location>
        <begin position="388"/>
        <end position="410"/>
    </location>
</feature>
<keyword evidence="7" id="KW-1133">Transmembrane helix</keyword>
<dbReference type="InterPro" id="IPR001789">
    <property type="entry name" value="Sig_transdc_resp-reg_receiver"/>
</dbReference>
<dbReference type="SMART" id="SM00448">
    <property type="entry name" value="REC"/>
    <property type="match status" value="1"/>
</dbReference>
<protein>
    <recommendedName>
        <fullName evidence="2">histidine kinase</fullName>
        <ecNumber evidence="2">2.7.13.3</ecNumber>
    </recommendedName>
</protein>
<evidence type="ECO:0000313" key="10">
    <source>
        <dbReference type="EMBL" id="GAA4950670.1"/>
    </source>
</evidence>
<dbReference type="SMART" id="SM00387">
    <property type="entry name" value="HATPase_c"/>
    <property type="match status" value="1"/>
</dbReference>
<sequence length="943" mass="104839">MALQIVALVVLVFNEVDQMRAWVDFMPSEEFLDADFSLALFGGAAAIMYALVAQIGEQVDYLRFMPKKTSGNRTQWWFWLILAGPGWILIGMVKMLFGSFVAYLAIKSGVGFEQATDPTYMYQMVFQYITHSPSVALILAGILVVISQMKINVTNAYAGSLAWSNFFSRLTHSHPGRVVWLVFNVLIALMLMELGIYRALESILGIFAIVALSWLSTLSADLMINKSLKLSPDYAEFKRAHLYDINPVGVVTMVCATGLGVTAYLGILGPSAKHLAPFISLLACFVIAPLIALITRGRYYLARRSPEIEGLNQSLVRCCICETQFEVPDMAYCPAYQGPICSLCCSLDGRCMDNCKPHARLSEQAKDFFSLFMPNGAVALLSSRTGKFVFIFLCINLITGALLALIYYHMAPVSSAEQNLLRTTIWTLFFILTIVFGVISWLFLLARESQQVAQKESNRQTQRLMEEIEAHQITDQYLQQAKELAEQASNAKTRYLTGISHELRTPLQSILGYAQLLLQQSPKPDQQKALQIMRRSGEYLADLLEGLLDISKIEAGRLDIYRNEVRLPALLDQVVEMFEPEAQAKGLLFHYYPADSIPPYVIADAKRLRQILINLLSNAVKYTVVGEVTFRVNYRNQVCEFIVRDTGVGIAPENMDRILNPFERVRDQQVPNVSGTGLGLTIVRLLADVMGGELLVTSEPGVGSEFKVSLMLSRIETPVVSTLQPRPVVGYKGPRLTVLVADDEAVHRGLIADLLGPLGFTVHEAQNADECLIALSDGEADLLLLDVTMPGENGLQLAARLRKQGIAIPIIMISADVQEYHSQSIDECAHDDYMVKPINNQALLEKMGKLLGIDWQYNDLGPNSMSSKSPTALPPDNAPINVSHPLLRELKAYADLGYYRGVNDSLEKIGKERIVTETQFAQIQQLASQFRYELLSQILSGEL</sequence>
<feature type="transmembrane region" description="Helical" evidence="7">
    <location>
        <begin position="76"/>
        <end position="106"/>
    </location>
</feature>
<keyword evidence="10" id="KW-0547">Nucleotide-binding</keyword>
<dbReference type="PROSITE" id="PS50109">
    <property type="entry name" value="HIS_KIN"/>
    <property type="match status" value="1"/>
</dbReference>
<evidence type="ECO:0000313" key="11">
    <source>
        <dbReference type="Proteomes" id="UP001409585"/>
    </source>
</evidence>
<dbReference type="Gene3D" id="3.30.565.10">
    <property type="entry name" value="Histidine kinase-like ATPase, C-terminal domain"/>
    <property type="match status" value="1"/>
</dbReference>
<dbReference type="InterPro" id="IPR036890">
    <property type="entry name" value="HATPase_C_sf"/>
</dbReference>
<feature type="transmembrane region" description="Helical" evidence="7">
    <location>
        <begin position="126"/>
        <end position="146"/>
    </location>
</feature>
<dbReference type="CDD" id="cd00082">
    <property type="entry name" value="HisKA"/>
    <property type="match status" value="1"/>
</dbReference>
<dbReference type="InterPro" id="IPR036097">
    <property type="entry name" value="HisK_dim/P_sf"/>
</dbReference>
<evidence type="ECO:0000256" key="3">
    <source>
        <dbReference type="ARBA" id="ARBA00022553"/>
    </source>
</evidence>
<evidence type="ECO:0000256" key="6">
    <source>
        <dbReference type="PROSITE-ProRule" id="PRU00169"/>
    </source>
</evidence>
<evidence type="ECO:0000259" key="9">
    <source>
        <dbReference type="PROSITE" id="PS50110"/>
    </source>
</evidence>
<evidence type="ECO:0000256" key="1">
    <source>
        <dbReference type="ARBA" id="ARBA00000085"/>
    </source>
</evidence>
<keyword evidence="7" id="KW-0472">Membrane</keyword>
<dbReference type="SUPFAM" id="SSF52172">
    <property type="entry name" value="CheY-like"/>
    <property type="match status" value="1"/>
</dbReference>
<gene>
    <name evidence="10" type="ORF">GCM10025791_33690</name>
</gene>
<dbReference type="InterPro" id="IPR011006">
    <property type="entry name" value="CheY-like_superfamily"/>
</dbReference>
<dbReference type="Pfam" id="PF00072">
    <property type="entry name" value="Response_reg"/>
    <property type="match status" value="1"/>
</dbReference>
<organism evidence="10 11">
    <name type="scientific">Halioxenophilus aromaticivorans</name>
    <dbReference type="NCBI Taxonomy" id="1306992"/>
    <lineage>
        <taxon>Bacteria</taxon>
        <taxon>Pseudomonadati</taxon>
        <taxon>Pseudomonadota</taxon>
        <taxon>Gammaproteobacteria</taxon>
        <taxon>Alteromonadales</taxon>
        <taxon>Alteromonadaceae</taxon>
        <taxon>Halioxenophilus</taxon>
    </lineage>
</organism>
<evidence type="ECO:0000256" key="4">
    <source>
        <dbReference type="ARBA" id="ARBA00022679"/>
    </source>
</evidence>
<dbReference type="Pfam" id="PF02518">
    <property type="entry name" value="HATPase_c"/>
    <property type="match status" value="1"/>
</dbReference>
<feature type="domain" description="Response regulatory" evidence="9">
    <location>
        <begin position="737"/>
        <end position="851"/>
    </location>
</feature>
<dbReference type="PRINTS" id="PR00344">
    <property type="entry name" value="BCTRLSENSOR"/>
</dbReference>
<dbReference type="InterPro" id="IPR003594">
    <property type="entry name" value="HATPase_dom"/>
</dbReference>
<feature type="transmembrane region" description="Helical" evidence="7">
    <location>
        <begin position="34"/>
        <end position="55"/>
    </location>
</feature>
<comment type="catalytic activity">
    <reaction evidence="1">
        <text>ATP + protein L-histidine = ADP + protein N-phospho-L-histidine.</text>
        <dbReference type="EC" id="2.7.13.3"/>
    </reaction>
</comment>
<dbReference type="GO" id="GO:0000155">
    <property type="term" value="F:phosphorelay sensor kinase activity"/>
    <property type="evidence" value="ECO:0007669"/>
    <property type="project" value="InterPro"/>
</dbReference>
<dbReference type="AlphaFoldDB" id="A0AAV3U5L0"/>
<dbReference type="Pfam" id="PF00512">
    <property type="entry name" value="HisKA"/>
    <property type="match status" value="1"/>
</dbReference>
<keyword evidence="5" id="KW-0418">Kinase</keyword>
<dbReference type="InterPro" id="IPR004358">
    <property type="entry name" value="Sig_transdc_His_kin-like_C"/>
</dbReference>
<dbReference type="Gene3D" id="1.10.287.130">
    <property type="match status" value="1"/>
</dbReference>
<dbReference type="SUPFAM" id="SSF47384">
    <property type="entry name" value="Homodimeric domain of signal transducing histidine kinase"/>
    <property type="match status" value="1"/>
</dbReference>
<dbReference type="SUPFAM" id="SSF55874">
    <property type="entry name" value="ATPase domain of HSP90 chaperone/DNA topoisomerase II/histidine kinase"/>
    <property type="match status" value="1"/>
</dbReference>
<dbReference type="PROSITE" id="PS50110">
    <property type="entry name" value="RESPONSE_REGULATORY"/>
    <property type="match status" value="1"/>
</dbReference>
<dbReference type="SMART" id="SM00388">
    <property type="entry name" value="HisKA"/>
    <property type="match status" value="1"/>
</dbReference>
<dbReference type="PANTHER" id="PTHR43047">
    <property type="entry name" value="TWO-COMPONENT HISTIDINE PROTEIN KINASE"/>
    <property type="match status" value="1"/>
</dbReference>
<feature type="transmembrane region" description="Helical" evidence="7">
    <location>
        <begin position="245"/>
        <end position="269"/>
    </location>
</feature>
<comment type="caution">
    <text evidence="10">The sequence shown here is derived from an EMBL/GenBank/DDBJ whole genome shotgun (WGS) entry which is preliminary data.</text>
</comment>
<name>A0AAV3U5L0_9ALTE</name>
<dbReference type="CDD" id="cd00156">
    <property type="entry name" value="REC"/>
    <property type="match status" value="1"/>
</dbReference>
<feature type="transmembrane region" description="Helical" evidence="7">
    <location>
        <begin position="425"/>
        <end position="446"/>
    </location>
</feature>
<dbReference type="EMBL" id="BAABLX010000029">
    <property type="protein sequence ID" value="GAA4950670.1"/>
    <property type="molecule type" value="Genomic_DNA"/>
</dbReference>
<dbReference type="GO" id="GO:0005524">
    <property type="term" value="F:ATP binding"/>
    <property type="evidence" value="ECO:0007669"/>
    <property type="project" value="UniProtKB-KW"/>
</dbReference>
<feature type="domain" description="Histidine kinase" evidence="8">
    <location>
        <begin position="498"/>
        <end position="714"/>
    </location>
</feature>